<dbReference type="EMBL" id="RWKW01000033">
    <property type="protein sequence ID" value="RST86705.1"/>
    <property type="molecule type" value="Genomic_DNA"/>
</dbReference>
<organism evidence="2 3">
    <name type="scientific">Aquibium carbonis</name>
    <dbReference type="NCBI Taxonomy" id="2495581"/>
    <lineage>
        <taxon>Bacteria</taxon>
        <taxon>Pseudomonadati</taxon>
        <taxon>Pseudomonadota</taxon>
        <taxon>Alphaproteobacteria</taxon>
        <taxon>Hyphomicrobiales</taxon>
        <taxon>Phyllobacteriaceae</taxon>
        <taxon>Aquibium</taxon>
    </lineage>
</organism>
<dbReference type="AlphaFoldDB" id="A0A3R9YTH3"/>
<dbReference type="OrthoDB" id="283968at2"/>
<keyword evidence="3" id="KW-1185">Reference proteome</keyword>
<evidence type="ECO:0000313" key="2">
    <source>
        <dbReference type="EMBL" id="RST86705.1"/>
    </source>
</evidence>
<evidence type="ECO:0000259" key="1">
    <source>
        <dbReference type="Pfam" id="PF11160"/>
    </source>
</evidence>
<dbReference type="RefSeq" id="WP_126699653.1">
    <property type="nucleotide sequence ID" value="NZ_RWKW01000033.1"/>
</dbReference>
<name>A0A3R9YTH3_9HYPH</name>
<accession>A0A3R9YTH3</accession>
<dbReference type="InterPro" id="IPR021331">
    <property type="entry name" value="Hva1_TUDOR"/>
</dbReference>
<reference evidence="2 3" key="1">
    <citation type="submission" date="2018-12" db="EMBL/GenBank/DDBJ databases">
        <title>Mesorhizobium carbonis sp. nov., isolated from coal mine water.</title>
        <authorList>
            <person name="Xin W."/>
            <person name="Xu Z."/>
            <person name="Xiang F."/>
            <person name="Zhang J."/>
            <person name="Xi L."/>
            <person name="Liu J."/>
        </authorList>
    </citation>
    <scope>NUCLEOTIDE SEQUENCE [LARGE SCALE GENOMIC DNA]</scope>
    <source>
        <strain evidence="2 3">B2.3</strain>
    </source>
</reference>
<protein>
    <submittedName>
        <fullName evidence="2">DUF2945 domain-containing protein</fullName>
    </submittedName>
</protein>
<gene>
    <name evidence="2" type="ORF">EJC49_09555</name>
</gene>
<sequence>MNRYEKGTRVSWRWGAHTANGHVTTIFEQDVTRTIEGTQVTRHASPAEPAYMIEQDDGARVLKRHSELSRVA</sequence>
<proteinExistence type="predicted"/>
<evidence type="ECO:0000313" key="3">
    <source>
        <dbReference type="Proteomes" id="UP000278398"/>
    </source>
</evidence>
<dbReference type="Pfam" id="PF11160">
    <property type="entry name" value="Hva1_TUDOR"/>
    <property type="match status" value="1"/>
</dbReference>
<comment type="caution">
    <text evidence="2">The sequence shown here is derived from an EMBL/GenBank/DDBJ whole genome shotgun (WGS) entry which is preliminary data.</text>
</comment>
<dbReference type="Proteomes" id="UP000278398">
    <property type="component" value="Unassembled WGS sequence"/>
</dbReference>
<feature type="domain" description="Hypervirulence associated protein TUDOR" evidence="1">
    <location>
        <begin position="7"/>
        <end position="68"/>
    </location>
</feature>